<keyword evidence="17 30" id="KW-0067">ATP-binding</keyword>
<dbReference type="GO" id="GO:0005886">
    <property type="term" value="C:plasma membrane"/>
    <property type="evidence" value="ECO:0007669"/>
    <property type="project" value="UniProtKB-SubCell"/>
</dbReference>
<evidence type="ECO:0000256" key="19">
    <source>
        <dbReference type="ARBA" id="ARBA00023065"/>
    </source>
</evidence>
<dbReference type="FunFam" id="3.30.200.20:FF:000129">
    <property type="entry name" value="Transient receptor potential cation channel, subfamily M, member 7"/>
    <property type="match status" value="1"/>
</dbReference>
<dbReference type="GO" id="GO:0005524">
    <property type="term" value="F:ATP binding"/>
    <property type="evidence" value="ECO:0007669"/>
    <property type="project" value="UniProtKB-KW"/>
</dbReference>
<dbReference type="GO" id="GO:0031032">
    <property type="term" value="P:actomyosin structure organization"/>
    <property type="evidence" value="ECO:0007669"/>
    <property type="project" value="Ensembl"/>
</dbReference>
<feature type="binding site" evidence="31">
    <location>
        <position position="1800"/>
    </location>
    <ligand>
        <name>Zn(2+)</name>
        <dbReference type="ChEBI" id="CHEBI:29105"/>
    </ligand>
</feature>
<keyword evidence="20 33" id="KW-0472">Membrane</keyword>
<feature type="binding site" evidence="30">
    <location>
        <position position="1710"/>
    </location>
    <ligand>
        <name>ADP</name>
        <dbReference type="ChEBI" id="CHEBI:456216"/>
    </ligand>
</feature>
<feature type="transmembrane region" description="Helical" evidence="33">
    <location>
        <begin position="927"/>
        <end position="946"/>
    </location>
</feature>
<feature type="region of interest" description="Disordered" evidence="32">
    <location>
        <begin position="514"/>
        <end position="544"/>
    </location>
</feature>
<evidence type="ECO:0000256" key="23">
    <source>
        <dbReference type="ARBA" id="ARBA00025760"/>
    </source>
</evidence>
<name>A0A452UNC2_URSMA</name>
<protein>
    <recommendedName>
        <fullName evidence="3">non-specific serine/threonine protein kinase</fullName>
        <ecNumber evidence="3">2.7.11.1</ecNumber>
    </recommendedName>
</protein>
<dbReference type="InterPro" id="IPR029601">
    <property type="entry name" value="TRPM7_a-kinase_dom"/>
</dbReference>
<dbReference type="SUPFAM" id="SSF56112">
    <property type="entry name" value="Protein kinase-like (PK-like)"/>
    <property type="match status" value="1"/>
</dbReference>
<keyword evidence="12 31" id="KW-0479">Metal-binding</keyword>
<comment type="catalytic activity">
    <reaction evidence="24">
        <text>Mg(2+)(in) = Mg(2+)(out)</text>
        <dbReference type="Rhea" id="RHEA:29827"/>
        <dbReference type="ChEBI" id="CHEBI:18420"/>
    </reaction>
</comment>
<dbReference type="GO" id="GO:0017022">
    <property type="term" value="F:myosin binding"/>
    <property type="evidence" value="ECO:0007669"/>
    <property type="project" value="Ensembl"/>
</dbReference>
<evidence type="ECO:0000256" key="21">
    <source>
        <dbReference type="ARBA" id="ARBA00023242"/>
    </source>
</evidence>
<evidence type="ECO:0000256" key="4">
    <source>
        <dbReference type="ARBA" id="ARBA00022448"/>
    </source>
</evidence>
<gene>
    <name evidence="35" type="primary">TRPM7</name>
</gene>
<evidence type="ECO:0000256" key="24">
    <source>
        <dbReference type="ARBA" id="ARBA00034269"/>
    </source>
</evidence>
<keyword evidence="15 31" id="KW-0862">Zinc</keyword>
<feature type="binding site" evidence="31">
    <location>
        <position position="1806"/>
    </location>
    <ligand>
        <name>Zn(2+)</name>
        <dbReference type="ChEBI" id="CHEBI:29105"/>
    </ligand>
</feature>
<dbReference type="GO" id="GO:0005262">
    <property type="term" value="F:calcium channel activity"/>
    <property type="evidence" value="ECO:0007669"/>
    <property type="project" value="UniProtKB-KW"/>
</dbReference>
<dbReference type="Ensembl" id="ENSUMAT00000026708.1">
    <property type="protein sequence ID" value="ENSUMAP00000022530.1"/>
    <property type="gene ID" value="ENSUMAG00000015380.1"/>
</dbReference>
<feature type="domain" description="Alpha-type protein kinase" evidence="34">
    <location>
        <begin position="1584"/>
        <end position="1814"/>
    </location>
</feature>
<accession>A0A452UNC2</accession>
<dbReference type="GO" id="GO:0070266">
    <property type="term" value="P:necroptotic process"/>
    <property type="evidence" value="ECO:0007669"/>
    <property type="project" value="Ensembl"/>
</dbReference>
<dbReference type="GO" id="GO:0004674">
    <property type="term" value="F:protein serine/threonine kinase activity"/>
    <property type="evidence" value="ECO:0007669"/>
    <property type="project" value="UniProtKB-KW"/>
</dbReference>
<feature type="transmembrane region" description="Helical" evidence="33">
    <location>
        <begin position="967"/>
        <end position="986"/>
    </location>
</feature>
<dbReference type="GO" id="GO:0010961">
    <property type="term" value="P:intracellular magnesium ion homeostasis"/>
    <property type="evidence" value="ECO:0007669"/>
    <property type="project" value="Ensembl"/>
</dbReference>
<evidence type="ECO:0000256" key="1">
    <source>
        <dbReference type="ARBA" id="ARBA00004123"/>
    </source>
</evidence>
<evidence type="ECO:0000256" key="16">
    <source>
        <dbReference type="ARBA" id="ARBA00022837"/>
    </source>
</evidence>
<comment type="catalytic activity">
    <reaction evidence="25">
        <text>Zn(2+)(in) = Zn(2+)(out)</text>
        <dbReference type="Rhea" id="RHEA:29351"/>
        <dbReference type="ChEBI" id="CHEBI:29105"/>
    </reaction>
</comment>
<comment type="catalytic activity">
    <reaction evidence="27">
        <text>L-threonyl-[protein] + ATP = O-phospho-L-threonyl-[protein] + ADP + H(+)</text>
        <dbReference type="Rhea" id="RHEA:46608"/>
        <dbReference type="Rhea" id="RHEA-COMP:11060"/>
        <dbReference type="Rhea" id="RHEA-COMP:11605"/>
        <dbReference type="ChEBI" id="CHEBI:15378"/>
        <dbReference type="ChEBI" id="CHEBI:30013"/>
        <dbReference type="ChEBI" id="CHEBI:30616"/>
        <dbReference type="ChEBI" id="CHEBI:61977"/>
        <dbReference type="ChEBI" id="CHEBI:456216"/>
        <dbReference type="EC" id="2.7.11.1"/>
    </reaction>
</comment>
<comment type="catalytic activity">
    <reaction evidence="28">
        <text>L-seryl-[protein] + ATP = O-phospho-L-seryl-[protein] + ADP + H(+)</text>
        <dbReference type="Rhea" id="RHEA:17989"/>
        <dbReference type="Rhea" id="RHEA-COMP:9863"/>
        <dbReference type="Rhea" id="RHEA-COMP:11604"/>
        <dbReference type="ChEBI" id="CHEBI:15378"/>
        <dbReference type="ChEBI" id="CHEBI:29999"/>
        <dbReference type="ChEBI" id="CHEBI:30616"/>
        <dbReference type="ChEBI" id="CHEBI:83421"/>
        <dbReference type="ChEBI" id="CHEBI:456216"/>
        <dbReference type="EC" id="2.7.11.1"/>
    </reaction>
</comment>
<evidence type="ECO:0000259" key="34">
    <source>
        <dbReference type="PROSITE" id="PS51158"/>
    </source>
</evidence>
<proteinExistence type="inferred from homology"/>
<dbReference type="PROSITE" id="PS51158">
    <property type="entry name" value="ALPHA_KINASE"/>
    <property type="match status" value="1"/>
</dbReference>
<evidence type="ECO:0000256" key="5">
    <source>
        <dbReference type="ARBA" id="ARBA00022475"/>
    </source>
</evidence>
<feature type="transmembrane region" description="Helical" evidence="33">
    <location>
        <begin position="1048"/>
        <end position="1071"/>
    </location>
</feature>
<feature type="binding site" evidence="30">
    <location>
        <begin position="1784"/>
        <end position="1790"/>
    </location>
    <ligand>
        <name>ADP</name>
        <dbReference type="ChEBI" id="CHEBI:456216"/>
    </ligand>
</feature>
<dbReference type="InterPro" id="IPR011009">
    <property type="entry name" value="Kinase-like_dom_sf"/>
</dbReference>
<dbReference type="GO" id="GO:0046872">
    <property type="term" value="F:metal ion binding"/>
    <property type="evidence" value="ECO:0007669"/>
    <property type="project" value="UniProtKB-KW"/>
</dbReference>
<evidence type="ECO:0000256" key="10">
    <source>
        <dbReference type="ARBA" id="ARBA00022679"/>
    </source>
</evidence>
<dbReference type="GO" id="GO:0005385">
    <property type="term" value="F:zinc ion transmembrane transporter activity"/>
    <property type="evidence" value="ECO:0007669"/>
    <property type="project" value="Ensembl"/>
</dbReference>
<keyword evidence="19" id="KW-0406">Ion transport</keyword>
<evidence type="ECO:0000256" key="30">
    <source>
        <dbReference type="PIRSR" id="PIRSR629601-2"/>
    </source>
</evidence>
<keyword evidence="4" id="KW-0813">Transport</keyword>
<evidence type="ECO:0000256" key="32">
    <source>
        <dbReference type="SAM" id="MobiDB-lite"/>
    </source>
</evidence>
<dbReference type="SMART" id="SM00811">
    <property type="entry name" value="Alpha_kinase"/>
    <property type="match status" value="1"/>
</dbReference>
<evidence type="ECO:0000256" key="8">
    <source>
        <dbReference type="ARBA" id="ARBA00022568"/>
    </source>
</evidence>
<keyword evidence="22" id="KW-0407">Ion channel</keyword>
<dbReference type="GO" id="GO:0001726">
    <property type="term" value="C:ruffle"/>
    <property type="evidence" value="ECO:0007669"/>
    <property type="project" value="Ensembl"/>
</dbReference>
<dbReference type="GO" id="GO:0031410">
    <property type="term" value="C:cytoplasmic vesicle"/>
    <property type="evidence" value="ECO:0007669"/>
    <property type="project" value="Ensembl"/>
</dbReference>
<dbReference type="Gene3D" id="3.20.200.10">
    <property type="entry name" value="MHCK/EF2 kinase"/>
    <property type="match status" value="1"/>
</dbReference>
<comment type="subcellular location">
    <subcellularLocation>
        <location evidence="2">Cell membrane</location>
        <topology evidence="2">Multi-pass membrane protein</topology>
    </subcellularLocation>
    <subcellularLocation>
        <location evidence="1">Nucleus</location>
    </subcellularLocation>
</comment>
<dbReference type="GO" id="GO:0005634">
    <property type="term" value="C:nucleus"/>
    <property type="evidence" value="ECO:0007669"/>
    <property type="project" value="UniProtKB-SubCell"/>
</dbReference>
<feature type="binding site" evidence="30">
    <location>
        <position position="1614"/>
    </location>
    <ligand>
        <name>ADP</name>
        <dbReference type="ChEBI" id="CHEBI:456216"/>
    </ligand>
</feature>
<feature type="binding site" evidence="31">
    <location>
        <position position="1743"/>
    </location>
    <ligand>
        <name>Zn(2+)</name>
        <dbReference type="ChEBI" id="CHEBI:29105"/>
    </ligand>
</feature>
<evidence type="ECO:0000256" key="14">
    <source>
        <dbReference type="ARBA" id="ARBA00022777"/>
    </source>
</evidence>
<keyword evidence="21" id="KW-0539">Nucleus</keyword>
<evidence type="ECO:0000256" key="27">
    <source>
        <dbReference type="ARBA" id="ARBA00047899"/>
    </source>
</evidence>
<dbReference type="FunFam" id="1.20.5.1010:FF:000002">
    <property type="entry name" value="Transient receptor potential cation channel subfamily M member 7"/>
    <property type="match status" value="1"/>
</dbReference>
<evidence type="ECO:0000256" key="22">
    <source>
        <dbReference type="ARBA" id="ARBA00023303"/>
    </source>
</evidence>
<dbReference type="Pfam" id="PF25508">
    <property type="entry name" value="TRPM2"/>
    <property type="match status" value="2"/>
</dbReference>
<feature type="binding site" evidence="30">
    <location>
        <position position="1759"/>
    </location>
    <ligand>
        <name>ADP</name>
        <dbReference type="ChEBI" id="CHEBI:456216"/>
    </ligand>
</feature>
<dbReference type="GO" id="GO:0016340">
    <property type="term" value="P:calcium-dependent cell-matrix adhesion"/>
    <property type="evidence" value="ECO:0007669"/>
    <property type="project" value="Ensembl"/>
</dbReference>
<organism evidence="35">
    <name type="scientific">Ursus maritimus</name>
    <name type="common">Polar bear</name>
    <name type="synonym">Thalarctos maritimus</name>
    <dbReference type="NCBI Taxonomy" id="29073"/>
    <lineage>
        <taxon>Eukaryota</taxon>
        <taxon>Metazoa</taxon>
        <taxon>Chordata</taxon>
        <taxon>Craniata</taxon>
        <taxon>Vertebrata</taxon>
        <taxon>Euteleostomi</taxon>
        <taxon>Mammalia</taxon>
        <taxon>Eutheria</taxon>
        <taxon>Laurasiatheria</taxon>
        <taxon>Carnivora</taxon>
        <taxon>Caniformia</taxon>
        <taxon>Ursidae</taxon>
        <taxon>Ursus</taxon>
    </lineage>
</organism>
<dbReference type="PANTHER" id="PTHR13800:SF8">
    <property type="entry name" value="TRANSIENT RECEPTOR POTENTIAL CATION CHANNEL SUBFAMILY M MEMBER 7"/>
    <property type="match status" value="1"/>
</dbReference>
<evidence type="ECO:0000256" key="15">
    <source>
        <dbReference type="ARBA" id="ARBA00022833"/>
    </source>
</evidence>
<dbReference type="PANTHER" id="PTHR13800">
    <property type="entry name" value="TRANSIENT RECEPTOR POTENTIAL CATION CHANNEL, SUBFAMILY M, MEMBER 6"/>
    <property type="match status" value="1"/>
</dbReference>
<evidence type="ECO:0000256" key="7">
    <source>
        <dbReference type="ARBA" id="ARBA00022553"/>
    </source>
</evidence>
<feature type="transmembrane region" description="Helical" evidence="33">
    <location>
        <begin position="826"/>
        <end position="848"/>
    </location>
</feature>
<evidence type="ECO:0000256" key="31">
    <source>
        <dbReference type="PIRSR" id="PIRSR629601-3"/>
    </source>
</evidence>
<evidence type="ECO:0000313" key="35">
    <source>
        <dbReference type="Ensembl" id="ENSUMAP00000022530"/>
    </source>
</evidence>
<dbReference type="InterPro" id="IPR050927">
    <property type="entry name" value="TRPM"/>
</dbReference>
<keyword evidence="11 33" id="KW-0812">Transmembrane</keyword>
<feature type="compositionally biased region" description="Polar residues" evidence="32">
    <location>
        <begin position="1834"/>
        <end position="1855"/>
    </location>
</feature>
<feature type="active site" description="Proton acceptor" evidence="29">
    <location>
        <position position="1757"/>
    </location>
</feature>
<feature type="region of interest" description="Disordered" evidence="32">
    <location>
        <begin position="1820"/>
        <end position="1855"/>
    </location>
</feature>
<evidence type="ECO:0000256" key="2">
    <source>
        <dbReference type="ARBA" id="ARBA00004651"/>
    </source>
</evidence>
<feature type="binding site" evidence="30">
    <location>
        <position position="1638"/>
    </location>
    <ligand>
        <name>ADP</name>
        <dbReference type="ChEBI" id="CHEBI:456216"/>
    </ligand>
</feature>
<evidence type="ECO:0000256" key="20">
    <source>
        <dbReference type="ARBA" id="ARBA00023136"/>
    </source>
</evidence>
<keyword evidence="7" id="KW-0597">Phosphoprotein</keyword>
<feature type="compositionally biased region" description="Low complexity" evidence="32">
    <location>
        <begin position="514"/>
        <end position="525"/>
    </location>
</feature>
<dbReference type="GeneTree" id="ENSGT00940000157091"/>
<keyword evidence="6" id="KW-0723">Serine/threonine-protein kinase</keyword>
<dbReference type="EC" id="2.7.11.1" evidence="3"/>
<dbReference type="Pfam" id="PF16519">
    <property type="entry name" value="TRPM_tetra"/>
    <property type="match status" value="1"/>
</dbReference>
<evidence type="ECO:0000256" key="9">
    <source>
        <dbReference type="ARBA" id="ARBA00022673"/>
    </source>
</evidence>
<sequence length="1855" mass="211409">YIIPSSKDPHRCFCGRLVKQHACFTASLAMKYSDVKLGDHFNQTLEEWSVEKHTEQSPTDAYGVINFQGGSHSYRAKYVRLSYDTKPEVILQLLLKEWQMELPKLVISVHGGMQKFELHPRIKQLLGKGLIKAAVTTGAWILTGGVNTGVAKHVGDALKEHASRSSRKICTIGIAPWGVIENRNDLVGRDVVAPYQTLLNPLSKLNVLNNLHSHFILVDDGTVGKYGAEVRLRRELEKTINQQRIHARIGQGVPVVALIFEGGPNVILTVLEYLQESPPVPVVVCEGTGRAADLLAYIHKQTEEGGNLPDAAEPDIISTIKKTFNFGQSEAVHLFQTLMECMKRKELITVFHIGSDEHQDIDVAILTALLKGTNASAFDQLILTLAWDRVDIAKNHVFVYGQQWLVGSLEQAMLDALVMDRVAFVKLLIENGVSMHKFLTIPRLEELYNTKQGPTNPMLFHLVRDVKQGNLPPGYKITLIDIGLVIEYLMGGTYRCTYTRKRFRLIYNSLGGNNRRSGRNTSSSTPQLRKSHESFGNRADKKEKMRHNHFIKTAQPYRPKIDTAVEEGKKKRAKDEIVDIDDPETKRFPYPLNELLIWACLMKRQVMARFLWQHGEESMAKALVACKIYRSMAYEAKQSDLVDDTSEELKQYSNDFGQLAVELLEQSFRQDETMAMKLLTYELKNWSNSTCLKLAVSSRLRPFVAHTCTQMLLSDMWMGRLNMRKNSWYKVILSILVPPAILMLEYKTKAEMSHIPQSQDAHQMTMEDSENNFQNIAEEIPMEVFKEVRILDSNEGKNEMEIQIKSKKLPITRKFYAFYHAPIVKFWFNTLAYLGFLMLYTFVVLVQMERLPSVQEWIVIAYIFTYAIEKVREIFMSEAGKISQKIKVWFSDYFNISDTIAIISFFVGFGLRFGAKWNFENAYDNHVFVAGRLIYCLNIIFWYVRLLDFLAVNQQAGPYVMMIGKMVANMFYIVVIMALVLLSFGVPRKAILYPREAPSWTLAKDIVFHPYWMIFGEVYAYEIDVCANDSTISQICGPGTWLTPFLQAVYLFVQYIIMVNLLIAFFNNVYLQVKAISNIVWKYQRYHFIMAYHEKPVLPPPLIILSHIVSLFCCICKRRKKDKTSDGPKLFLTEEDQKKLHDFEEQCVEMYFNEKDDKFHSGSEERIRVTFERVEQMCIQIKEVGDRVNYIKRSLQSLDSQIGHLQDLSALTVDTLKTLTAQKASEASKVHNEITRELSISKHLAQNLIDDGPVRPSVWKKHSVVNTLSSSLPQGGLESTNPFLCNIFMKDEKDPPCNIFSQDLPVIPQRKEFNFPEAGSSCGALFPSAVSPPELRQRIHGVEMLKIFSKNQKLGSSSNSIPHLSSPPTKFFVSTPSQPSCKSHLETVTKDQEIVCSKAAEGDNVEFGAFVGHRDSIDYLQKFKETSNKIKEILSVSKSLKQHNSILLCSLGVYDAPSENTLKHVSSHAGFTECRKTSIPLHSEQVESSGRRPSTEETHEVDSKAALLPDWLQDRPSNRDIFICLFAILGLASPFKPVLDTNYYYSAVERNNLMRLSQSIPFTPVPPRGEPVTVYRLEESSPSILNNSMSSWSQLGLCAKIEFLSKEEMGGGLRRAVKVQCTWSEHDILKSGHLYIIKSFLPEVVNAWSRVYKEDTVLHLCLREIQQQRAAQKLTFAFNQMKPKSIPYSPRFLEVFLLYCHSAGQWFAGEECMTGEFRKYNNNNGDEIIPTNTLEEIMLAFSHWTYEYTRGELLVLDLQGVGENLTDPSVIKAEEKRSCDMVFGPANLGEDAIKNFRAKHHCNSCCRKLKLPDLKRNDYTPDKMLFPQDEPSDLTLQPGNSTKESESTNSIRLML</sequence>
<comment type="similarity">
    <text evidence="23">In the C-terminal section; belongs to the protein kinase superfamily. Alpha-type protein kinase family. ALPK subfamily.</text>
</comment>
<feature type="binding site" evidence="31">
    <location>
        <position position="1802"/>
    </location>
    <ligand>
        <name>Zn(2+)</name>
        <dbReference type="ChEBI" id="CHEBI:29105"/>
    </ligand>
</feature>
<evidence type="ECO:0000256" key="25">
    <source>
        <dbReference type="ARBA" id="ARBA00034634"/>
    </source>
</evidence>
<evidence type="ECO:0000256" key="18">
    <source>
        <dbReference type="ARBA" id="ARBA00022989"/>
    </source>
</evidence>
<comment type="catalytic activity">
    <reaction evidence="26">
        <text>Ca(2+)(in) = Ca(2+)(out)</text>
        <dbReference type="Rhea" id="RHEA:29671"/>
        <dbReference type="ChEBI" id="CHEBI:29108"/>
    </reaction>
</comment>
<keyword evidence="9" id="KW-0107">Calcium channel</keyword>
<keyword evidence="16" id="KW-0106">Calcium</keyword>
<dbReference type="InterPro" id="IPR032415">
    <property type="entry name" value="TRPM_tetra"/>
</dbReference>
<keyword evidence="5" id="KW-1003">Cell membrane</keyword>
<dbReference type="Gene3D" id="1.20.5.1010">
    <property type="entry name" value="TRPM, tetramerisation domain"/>
    <property type="match status" value="1"/>
</dbReference>
<evidence type="ECO:0000256" key="29">
    <source>
        <dbReference type="PIRSR" id="PIRSR629601-1"/>
    </source>
</evidence>
<dbReference type="Pfam" id="PF18139">
    <property type="entry name" value="LSDAT_euk"/>
    <property type="match status" value="1"/>
</dbReference>
<dbReference type="CDD" id="cd16971">
    <property type="entry name" value="Alpha_kinase_ChaK1_TRMP7"/>
    <property type="match status" value="1"/>
</dbReference>
<evidence type="ECO:0000256" key="28">
    <source>
        <dbReference type="ARBA" id="ARBA00048679"/>
    </source>
</evidence>
<keyword evidence="10" id="KW-0808">Transferase</keyword>
<feature type="compositionally biased region" description="Basic and acidic residues" evidence="32">
    <location>
        <begin position="530"/>
        <end position="543"/>
    </location>
</feature>
<keyword evidence="8" id="KW-0109">Calcium transport</keyword>
<evidence type="ECO:0000256" key="17">
    <source>
        <dbReference type="ARBA" id="ARBA00022840"/>
    </source>
</evidence>
<dbReference type="InterPro" id="IPR004166">
    <property type="entry name" value="a-kinase_dom"/>
</dbReference>
<dbReference type="GO" id="GO:0003779">
    <property type="term" value="F:actin binding"/>
    <property type="evidence" value="ECO:0007669"/>
    <property type="project" value="Ensembl"/>
</dbReference>
<evidence type="ECO:0000256" key="33">
    <source>
        <dbReference type="SAM" id="Phobius"/>
    </source>
</evidence>
<dbReference type="FunFam" id="3.20.200.10:FF:000001">
    <property type="entry name" value="Transient receptor potential cation channel, subfamily M, member 7"/>
    <property type="match status" value="1"/>
</dbReference>
<keyword evidence="14" id="KW-0418">Kinase</keyword>
<feature type="binding site" evidence="30">
    <location>
        <position position="1767"/>
    </location>
    <ligand>
        <name>ADP</name>
        <dbReference type="ChEBI" id="CHEBI:456216"/>
    </ligand>
</feature>
<feature type="transmembrane region" description="Helical" evidence="33">
    <location>
        <begin position="893"/>
        <end position="915"/>
    </location>
</feature>
<evidence type="ECO:0000256" key="13">
    <source>
        <dbReference type="ARBA" id="ARBA00022741"/>
    </source>
</evidence>
<evidence type="ECO:0000256" key="11">
    <source>
        <dbReference type="ARBA" id="ARBA00022692"/>
    </source>
</evidence>
<dbReference type="GO" id="GO:0015095">
    <property type="term" value="F:magnesium ion transmembrane transporter activity"/>
    <property type="evidence" value="ECO:0007669"/>
    <property type="project" value="Ensembl"/>
</dbReference>
<dbReference type="Pfam" id="PF02816">
    <property type="entry name" value="Alpha_kinase"/>
    <property type="match status" value="1"/>
</dbReference>
<dbReference type="Gene3D" id="3.30.200.20">
    <property type="entry name" value="Phosphorylase Kinase, domain 1"/>
    <property type="match status" value="1"/>
</dbReference>
<evidence type="ECO:0000256" key="6">
    <source>
        <dbReference type="ARBA" id="ARBA00022527"/>
    </source>
</evidence>
<reference evidence="35" key="1">
    <citation type="submission" date="2019-03" db="UniProtKB">
        <authorList>
            <consortium name="Ensembl"/>
        </authorList>
    </citation>
    <scope>IDENTIFICATION</scope>
</reference>
<evidence type="ECO:0000256" key="3">
    <source>
        <dbReference type="ARBA" id="ARBA00012513"/>
    </source>
</evidence>
<evidence type="ECO:0000256" key="12">
    <source>
        <dbReference type="ARBA" id="ARBA00022723"/>
    </source>
</evidence>
<dbReference type="InterPro" id="IPR037162">
    <property type="entry name" value="TRPM_tetra_sf"/>
</dbReference>
<dbReference type="InterPro" id="IPR057366">
    <property type="entry name" value="TRPM-like"/>
</dbReference>
<comment type="cofactor">
    <cofactor evidence="31">
        <name>Zn(2+)</name>
        <dbReference type="ChEBI" id="CHEBI:29105"/>
    </cofactor>
    <text evidence="31">Binds 1 zinc ion per subunit.</text>
</comment>
<dbReference type="InterPro" id="IPR041491">
    <property type="entry name" value="TRPM_SLOG"/>
</dbReference>
<feature type="transmembrane region" description="Helical" evidence="33">
    <location>
        <begin position="728"/>
        <end position="746"/>
    </location>
</feature>
<evidence type="ECO:0000256" key="26">
    <source>
        <dbReference type="ARBA" id="ARBA00036634"/>
    </source>
</evidence>
<keyword evidence="18 33" id="KW-1133">Transmembrane helix</keyword>
<dbReference type="GO" id="GO:0051289">
    <property type="term" value="P:protein homotetramerization"/>
    <property type="evidence" value="ECO:0007669"/>
    <property type="project" value="Ensembl"/>
</dbReference>
<keyword evidence="13 30" id="KW-0547">Nucleotide-binding</keyword>